<gene>
    <name evidence="2" type="ORF">RCOM_1104340</name>
</gene>
<feature type="compositionally biased region" description="Polar residues" evidence="1">
    <location>
        <begin position="68"/>
        <end position="80"/>
    </location>
</feature>
<dbReference type="EMBL" id="EQ973907">
    <property type="protein sequence ID" value="EEF39343.1"/>
    <property type="molecule type" value="Genomic_DNA"/>
</dbReference>
<reference evidence="3" key="1">
    <citation type="journal article" date="2010" name="Nat. Biotechnol.">
        <title>Draft genome sequence of the oilseed species Ricinus communis.</title>
        <authorList>
            <person name="Chan A.P."/>
            <person name="Crabtree J."/>
            <person name="Zhao Q."/>
            <person name="Lorenzi H."/>
            <person name="Orvis J."/>
            <person name="Puiu D."/>
            <person name="Melake-Berhan A."/>
            <person name="Jones K.M."/>
            <person name="Redman J."/>
            <person name="Chen G."/>
            <person name="Cahoon E.B."/>
            <person name="Gedil M."/>
            <person name="Stanke M."/>
            <person name="Haas B.J."/>
            <person name="Wortman J.R."/>
            <person name="Fraser-Liggett C.M."/>
            <person name="Ravel J."/>
            <person name="Rabinowicz P.D."/>
        </authorList>
    </citation>
    <scope>NUCLEOTIDE SEQUENCE [LARGE SCALE GENOMIC DNA]</scope>
    <source>
        <strain evidence="3">cv. Hale</strain>
    </source>
</reference>
<dbReference type="AlphaFoldDB" id="B9SAM0"/>
<protein>
    <submittedName>
        <fullName evidence="2">Uncharacterized protein</fullName>
    </submittedName>
</protein>
<accession>B9SAM0</accession>
<keyword evidence="3" id="KW-1185">Reference proteome</keyword>
<name>B9SAM0_RICCO</name>
<dbReference type="Proteomes" id="UP000008311">
    <property type="component" value="Unassembled WGS sequence"/>
</dbReference>
<dbReference type="InParanoid" id="B9SAM0"/>
<sequence>MSAPCLKTTLQYHSELLHWLCYDVSNLCHNQGIPVAPHPMYPSYSTVAGTKEIHDNDTNNEVVDNTEATHNGNDNTPFDD</sequence>
<evidence type="ECO:0000313" key="3">
    <source>
        <dbReference type="Proteomes" id="UP000008311"/>
    </source>
</evidence>
<organism evidence="2 3">
    <name type="scientific">Ricinus communis</name>
    <name type="common">Castor bean</name>
    <dbReference type="NCBI Taxonomy" id="3988"/>
    <lineage>
        <taxon>Eukaryota</taxon>
        <taxon>Viridiplantae</taxon>
        <taxon>Streptophyta</taxon>
        <taxon>Embryophyta</taxon>
        <taxon>Tracheophyta</taxon>
        <taxon>Spermatophyta</taxon>
        <taxon>Magnoliopsida</taxon>
        <taxon>eudicotyledons</taxon>
        <taxon>Gunneridae</taxon>
        <taxon>Pentapetalae</taxon>
        <taxon>rosids</taxon>
        <taxon>fabids</taxon>
        <taxon>Malpighiales</taxon>
        <taxon>Euphorbiaceae</taxon>
        <taxon>Acalyphoideae</taxon>
        <taxon>Acalypheae</taxon>
        <taxon>Ricinus</taxon>
    </lineage>
</organism>
<evidence type="ECO:0000313" key="2">
    <source>
        <dbReference type="EMBL" id="EEF39343.1"/>
    </source>
</evidence>
<proteinExistence type="predicted"/>
<evidence type="ECO:0000256" key="1">
    <source>
        <dbReference type="SAM" id="MobiDB-lite"/>
    </source>
</evidence>
<feature type="region of interest" description="Disordered" evidence="1">
    <location>
        <begin position="56"/>
        <end position="80"/>
    </location>
</feature>